<evidence type="ECO:0000256" key="1">
    <source>
        <dbReference type="SAM" id="SignalP"/>
    </source>
</evidence>
<accession>A0A1F6NMA8</accession>
<dbReference type="Gene3D" id="3.90.70.10">
    <property type="entry name" value="Cysteine proteinases"/>
    <property type="match status" value="1"/>
</dbReference>
<dbReference type="AlphaFoldDB" id="A0A1F6NMA8"/>
<sequence length="330" mass="37471">MKKYLYFTLTILFSFFTLQTVSAKIELSVPFTSQAPYGKWIPPWDNACEEASTIMIDLYYQNYGASTIDKEIATSKINSLIDIENNYLGFNIDNNAEQMAYIINNFLFWEAFVVEDPTLEQLKHEIDIGHPFILPVAGPDLHNPYYDSDNVDYHAFVVKGYDDKTQEFIVQDPGTSHGLDFRYSYDTIMTAMHDFLPKNQTYKGNKVAVFTTPTISDSKNLDGDKDGLNKEQELKYGSTLFFTDSDGDGYSDGNEVANGYSPTKATRTLLDGILVKTPNNPKVYLMENGTKRWIISEKVFLNNGWNWSDIKIVNSSILDKEIISGINISE</sequence>
<evidence type="ECO:0000313" key="3">
    <source>
        <dbReference type="EMBL" id="OGH84883.1"/>
    </source>
</evidence>
<gene>
    <name evidence="3" type="ORF">A2493_00620</name>
</gene>
<protein>
    <recommendedName>
        <fullName evidence="2">Peptidase C39-like domain-containing protein</fullName>
    </recommendedName>
</protein>
<dbReference type="InterPro" id="IPR039564">
    <property type="entry name" value="Peptidase_C39-like"/>
</dbReference>
<comment type="caution">
    <text evidence="3">The sequence shown here is derived from an EMBL/GenBank/DDBJ whole genome shotgun (WGS) entry which is preliminary data.</text>
</comment>
<organism evidence="3 4">
    <name type="scientific">Candidatus Magasanikbacteria bacterium RIFOXYC12_FULL_33_11</name>
    <dbReference type="NCBI Taxonomy" id="1798701"/>
    <lineage>
        <taxon>Bacteria</taxon>
        <taxon>Candidatus Magasanikiibacteriota</taxon>
    </lineage>
</organism>
<reference evidence="3 4" key="1">
    <citation type="journal article" date="2016" name="Nat. Commun.">
        <title>Thousands of microbial genomes shed light on interconnected biogeochemical processes in an aquifer system.</title>
        <authorList>
            <person name="Anantharaman K."/>
            <person name="Brown C.T."/>
            <person name="Hug L.A."/>
            <person name="Sharon I."/>
            <person name="Castelle C.J."/>
            <person name="Probst A.J."/>
            <person name="Thomas B.C."/>
            <person name="Singh A."/>
            <person name="Wilkins M.J."/>
            <person name="Karaoz U."/>
            <person name="Brodie E.L."/>
            <person name="Williams K.H."/>
            <person name="Hubbard S.S."/>
            <person name="Banfield J.F."/>
        </authorList>
    </citation>
    <scope>NUCLEOTIDE SEQUENCE [LARGE SCALE GENOMIC DNA]</scope>
</reference>
<feature type="signal peptide" evidence="1">
    <location>
        <begin position="1"/>
        <end position="23"/>
    </location>
</feature>
<dbReference type="Pfam" id="PF13529">
    <property type="entry name" value="Peptidase_C39_2"/>
    <property type="match status" value="1"/>
</dbReference>
<feature type="chain" id="PRO_5009525817" description="Peptidase C39-like domain-containing protein" evidence="1">
    <location>
        <begin position="24"/>
        <end position="330"/>
    </location>
</feature>
<dbReference type="EMBL" id="MFQW01000060">
    <property type="protein sequence ID" value="OGH84883.1"/>
    <property type="molecule type" value="Genomic_DNA"/>
</dbReference>
<evidence type="ECO:0000313" key="4">
    <source>
        <dbReference type="Proteomes" id="UP000178349"/>
    </source>
</evidence>
<proteinExistence type="predicted"/>
<name>A0A1F6NMA8_9BACT</name>
<dbReference type="Proteomes" id="UP000178349">
    <property type="component" value="Unassembled WGS sequence"/>
</dbReference>
<keyword evidence="1" id="KW-0732">Signal</keyword>
<feature type="domain" description="Peptidase C39-like" evidence="2">
    <location>
        <begin position="29"/>
        <end position="173"/>
    </location>
</feature>
<evidence type="ECO:0000259" key="2">
    <source>
        <dbReference type="Pfam" id="PF13529"/>
    </source>
</evidence>